<sequence>MDPLNVDLDDECIENVLVLANRFLLCPVEKRCVEFLLTKSKKSAISKFRLAHQCGIIGMKKKILKKMTKEDFSISGLYLDNVSEINKLGAEAVKELKSNEFKRYTTIVSSTVLTDKINTSKDIEKRVIDMSLRLNAVRLEDVLLVNGELVNVNKYLLAGYSKFFRTLFFGENAEEMPKVQIDDVPNAVDNFERLIATMYMLNKELDDECVEGILLLANRFLLDCVLIRCVDFLLEKSKKSAIFKFRLAHQCGIIGMKKKVLKEMTKEDFSISGLYIDNVSEINKLGAEAVKELKNNEFKRYTTIVSSIVLTDKINTNKDIEKGVIDMSTDHNFIYKNCKRWTNALITGLLRLINHHK</sequence>
<dbReference type="SUPFAM" id="SSF54695">
    <property type="entry name" value="POZ domain"/>
    <property type="match status" value="1"/>
</dbReference>
<evidence type="ECO:0000313" key="2">
    <source>
        <dbReference type="Proteomes" id="UP000050741"/>
    </source>
</evidence>
<evidence type="ECO:0000259" key="1">
    <source>
        <dbReference type="PROSITE" id="PS50097"/>
    </source>
</evidence>
<dbReference type="AlphaFoldDB" id="A0A183CKG3"/>
<dbReference type="PROSITE" id="PS50097">
    <property type="entry name" value="BTB"/>
    <property type="match status" value="1"/>
</dbReference>
<dbReference type="PANTHER" id="PTHR22744:SF14">
    <property type="entry name" value="BTB DOMAIN-CONTAINING PROTEIN-RELATED"/>
    <property type="match status" value="1"/>
</dbReference>
<accession>A0A183CKG3</accession>
<evidence type="ECO:0000313" key="3">
    <source>
        <dbReference type="WBParaSite" id="GPLIN_001336900"/>
    </source>
</evidence>
<dbReference type="PANTHER" id="PTHR22744">
    <property type="entry name" value="HELIX LOOP HELIX PROTEIN 21-RELATED"/>
    <property type="match status" value="1"/>
</dbReference>
<dbReference type="CDD" id="cd18186">
    <property type="entry name" value="BTB_POZ_ZBTB_KLHL-like"/>
    <property type="match status" value="1"/>
</dbReference>
<reference evidence="3" key="2">
    <citation type="submission" date="2016-06" db="UniProtKB">
        <authorList>
            <consortium name="WormBaseParasite"/>
        </authorList>
    </citation>
    <scope>IDENTIFICATION</scope>
</reference>
<dbReference type="Gene3D" id="3.30.710.10">
    <property type="entry name" value="Potassium Channel Kv1.1, Chain A"/>
    <property type="match status" value="1"/>
</dbReference>
<protein>
    <submittedName>
        <fullName evidence="3">BTB domain-containing protein</fullName>
    </submittedName>
</protein>
<feature type="domain" description="BTB" evidence="1">
    <location>
        <begin position="139"/>
        <end position="207"/>
    </location>
</feature>
<proteinExistence type="predicted"/>
<dbReference type="SMART" id="SM00225">
    <property type="entry name" value="BTB"/>
    <property type="match status" value="1"/>
</dbReference>
<name>A0A183CKG3_GLOPA</name>
<dbReference type="Proteomes" id="UP000050741">
    <property type="component" value="Unassembled WGS sequence"/>
</dbReference>
<reference evidence="2" key="1">
    <citation type="submission" date="2014-05" db="EMBL/GenBank/DDBJ databases">
        <title>The genome and life-stage specific transcriptomes of Globodera pallida elucidate key aspects of plant parasitism by a cyst nematode.</title>
        <authorList>
            <person name="Cotton J.A."/>
            <person name="Lilley C.J."/>
            <person name="Jones L.M."/>
            <person name="Kikuchi T."/>
            <person name="Reid A.J."/>
            <person name="Thorpe P."/>
            <person name="Tsai I.J."/>
            <person name="Beasley H."/>
            <person name="Blok V."/>
            <person name="Cock P.J.A."/>
            <person name="Van den Akker S.E."/>
            <person name="Holroyd N."/>
            <person name="Hunt M."/>
            <person name="Mantelin S."/>
            <person name="Naghra H."/>
            <person name="Pain A."/>
            <person name="Palomares-Rius J.E."/>
            <person name="Zarowiecki M."/>
            <person name="Berriman M."/>
            <person name="Jones J.T."/>
            <person name="Urwin P.E."/>
        </authorList>
    </citation>
    <scope>NUCLEOTIDE SEQUENCE [LARGE SCALE GENOMIC DNA]</scope>
    <source>
        <strain evidence="2">Lindley</strain>
    </source>
</reference>
<dbReference type="InterPro" id="IPR000210">
    <property type="entry name" value="BTB/POZ_dom"/>
</dbReference>
<organism evidence="2 3">
    <name type="scientific">Globodera pallida</name>
    <name type="common">Potato cyst nematode worm</name>
    <name type="synonym">Heterodera pallida</name>
    <dbReference type="NCBI Taxonomy" id="36090"/>
    <lineage>
        <taxon>Eukaryota</taxon>
        <taxon>Metazoa</taxon>
        <taxon>Ecdysozoa</taxon>
        <taxon>Nematoda</taxon>
        <taxon>Chromadorea</taxon>
        <taxon>Rhabditida</taxon>
        <taxon>Tylenchina</taxon>
        <taxon>Tylenchomorpha</taxon>
        <taxon>Tylenchoidea</taxon>
        <taxon>Heteroderidae</taxon>
        <taxon>Heteroderinae</taxon>
        <taxon>Globodera</taxon>
    </lineage>
</organism>
<dbReference type="WBParaSite" id="GPLIN_001336900">
    <property type="protein sequence ID" value="GPLIN_001336900"/>
    <property type="gene ID" value="GPLIN_001336900"/>
</dbReference>
<keyword evidence="2" id="KW-1185">Reference proteome</keyword>
<dbReference type="Pfam" id="PF00651">
    <property type="entry name" value="BTB"/>
    <property type="match status" value="1"/>
</dbReference>
<dbReference type="InterPro" id="IPR011333">
    <property type="entry name" value="SKP1/BTB/POZ_sf"/>
</dbReference>